<evidence type="ECO:0000313" key="7">
    <source>
        <dbReference type="EMBL" id="ERN20322.1"/>
    </source>
</evidence>
<evidence type="ECO:0000256" key="3">
    <source>
        <dbReference type="ARBA" id="ARBA00023242"/>
    </source>
</evidence>
<feature type="region of interest" description="Disordered" evidence="5">
    <location>
        <begin position="367"/>
        <end position="386"/>
    </location>
</feature>
<evidence type="ECO:0000256" key="5">
    <source>
        <dbReference type="SAM" id="MobiDB-lite"/>
    </source>
</evidence>
<evidence type="ECO:0000256" key="4">
    <source>
        <dbReference type="PROSITE-ProRule" id="PRU00176"/>
    </source>
</evidence>
<protein>
    <recommendedName>
        <fullName evidence="6">RRM domain-containing protein</fullName>
    </recommendedName>
</protein>
<sequence length="894" mass="97770">MDLFGKYGALDSVATYNFRNYAFVYFKHLEDAKAAKEALQGTVVKGSALRIEFARPAKPGKHLWVGGVSPSVTKELLEQEFLKFGKVEEFKFLRDRNSALVDYVKLEDAVSALKAMNGKLLGGEQLRVDYLRSQPPKRPSQPFGGGRREGQPSNILWIGYPPSVQIDEQMLHNAMILFGEIERIKSFPSRHYSFVEFRSVDEARRAKEGLQGRLFNDPRIQILFSSSVAPGKEGSSFSPGIKGPRPDLFFNDAPFRPMDVFGNRPMGPNNFPGPLGPNGMPGPNMLMRPFPPQGFEAPFNGPDVFNDMGGPFPNFPNANMIPGNWRQLSPGSGPGMRPTMRPLPGSWDGGFDQSNFHRDAKRSRIEGSNAVEGSPFHGKKADSQGNGLGMQTDKGVLGTPARVAPGPSGKDFIWRGIIAKGGSPVCSARCVPVGKGIDAQLPEIVNCSARTGLDMLTKHYTEANGFDIVFFLPDNENDFASYTEFLRYLGVKSRAGVAKFDDGTTLFLVPPSDFLTNVLKVRGPERLYGVVLKFPQPISGAPPIQQPPQQLIPQIPPPPPSQSQQFVDGTQQYPSLLGDYNRVSHKEDQSLQMDYNRVLNEDPNTLAGGIKQLGTHAEEPHLGQSAQDYVNNLANSQVGVSLTPEVIAALAAILPANLQSANSQLGPASALVASAFGANMASDQSVQSQVWRPDQQQSMVSSGLHQSREDQASFQNQQLGQQFNSQASLLSQYPGYPNIPSGMEHMVMGVQDTSMNFQQATMSTRPVPNNLVPSQGGQYPAPQVNQSYQLDPSQSSRSQVPQQMKPSFSPGHVQGGNMAQPQANMQQMGTVNTEMPNPVQQLQSALSMPESEADKNQRYQSTLQFAANLLMQIQQQQQQQQGNTQVMDGSQNMQ</sequence>
<dbReference type="OMA" id="DINHIPR"/>
<comment type="subcellular location">
    <subcellularLocation>
        <location evidence="1">Nucleus</location>
    </subcellularLocation>
</comment>
<dbReference type="CDD" id="cd21546">
    <property type="entry name" value="SPOC_FPA-like"/>
    <property type="match status" value="1"/>
</dbReference>
<feature type="region of interest" description="Disordered" evidence="5">
    <location>
        <begin position="686"/>
        <end position="712"/>
    </location>
</feature>
<dbReference type="Pfam" id="PF00076">
    <property type="entry name" value="RRM_1"/>
    <property type="match status" value="3"/>
</dbReference>
<keyword evidence="3" id="KW-0539">Nucleus</keyword>
<dbReference type="CDD" id="cd00590">
    <property type="entry name" value="RRM_SF"/>
    <property type="match status" value="2"/>
</dbReference>
<dbReference type="HOGENOM" id="CLU_014503_0_0_1"/>
<dbReference type="InterPro" id="IPR000504">
    <property type="entry name" value="RRM_dom"/>
</dbReference>
<feature type="compositionally biased region" description="Low complexity" evidence="5">
    <location>
        <begin position="792"/>
        <end position="803"/>
    </location>
</feature>
<name>U5DFS5_AMBTC</name>
<dbReference type="SMART" id="SM00360">
    <property type="entry name" value="RRM"/>
    <property type="match status" value="3"/>
</dbReference>
<proteinExistence type="predicted"/>
<dbReference type="Pfam" id="PF07744">
    <property type="entry name" value="SPOC"/>
    <property type="match status" value="1"/>
</dbReference>
<feature type="compositionally biased region" description="Polar residues" evidence="5">
    <location>
        <begin position="764"/>
        <end position="791"/>
    </location>
</feature>
<dbReference type="AlphaFoldDB" id="U5DFS5"/>
<feature type="compositionally biased region" description="Polar residues" evidence="5">
    <location>
        <begin position="686"/>
        <end position="705"/>
    </location>
</feature>
<evidence type="ECO:0000256" key="2">
    <source>
        <dbReference type="ARBA" id="ARBA00022884"/>
    </source>
</evidence>
<dbReference type="InterPro" id="IPR035979">
    <property type="entry name" value="RBD_domain_sf"/>
</dbReference>
<evidence type="ECO:0000259" key="6">
    <source>
        <dbReference type="PROSITE" id="PS50102"/>
    </source>
</evidence>
<dbReference type="InterPro" id="IPR012677">
    <property type="entry name" value="Nucleotide-bd_a/b_plait_sf"/>
</dbReference>
<dbReference type="Gene3D" id="3.30.70.330">
    <property type="match status" value="3"/>
</dbReference>
<keyword evidence="8" id="KW-1185">Reference proteome</keyword>
<reference evidence="8" key="1">
    <citation type="journal article" date="2013" name="Science">
        <title>The Amborella genome and the evolution of flowering plants.</title>
        <authorList>
            <consortium name="Amborella Genome Project"/>
        </authorList>
    </citation>
    <scope>NUCLEOTIDE SEQUENCE [LARGE SCALE GENOMIC DNA]</scope>
</reference>
<organism evidence="7 8">
    <name type="scientific">Amborella trichopoda</name>
    <dbReference type="NCBI Taxonomy" id="13333"/>
    <lineage>
        <taxon>Eukaryota</taxon>
        <taxon>Viridiplantae</taxon>
        <taxon>Streptophyta</taxon>
        <taxon>Embryophyta</taxon>
        <taxon>Tracheophyta</taxon>
        <taxon>Spermatophyta</taxon>
        <taxon>Magnoliopsida</taxon>
        <taxon>Amborellales</taxon>
        <taxon>Amborellaceae</taxon>
        <taxon>Amborella</taxon>
    </lineage>
</organism>
<keyword evidence="2 4" id="KW-0694">RNA-binding</keyword>
<dbReference type="PANTHER" id="PTHR23189">
    <property type="entry name" value="RNA RECOGNITION MOTIF-CONTAINING"/>
    <property type="match status" value="1"/>
</dbReference>
<feature type="region of interest" description="Disordered" evidence="5">
    <location>
        <begin position="764"/>
        <end position="819"/>
    </location>
</feature>
<feature type="domain" description="RRM" evidence="6">
    <location>
        <begin position="154"/>
        <end position="227"/>
    </location>
</feature>
<dbReference type="PROSITE" id="PS50102">
    <property type="entry name" value="RRM"/>
    <property type="match status" value="3"/>
</dbReference>
<dbReference type="InterPro" id="IPR012921">
    <property type="entry name" value="SPOC_C"/>
</dbReference>
<dbReference type="GO" id="GO:0003723">
    <property type="term" value="F:RNA binding"/>
    <property type="evidence" value="ECO:0000318"/>
    <property type="project" value="GO_Central"/>
</dbReference>
<accession>U5DFS5</accession>
<dbReference type="GO" id="GO:0005634">
    <property type="term" value="C:nucleus"/>
    <property type="evidence" value="ECO:0007669"/>
    <property type="project" value="UniProtKB-SubCell"/>
</dbReference>
<feature type="domain" description="RRM" evidence="6">
    <location>
        <begin position="61"/>
        <end position="133"/>
    </location>
</feature>
<evidence type="ECO:0000313" key="8">
    <source>
        <dbReference type="Proteomes" id="UP000017836"/>
    </source>
</evidence>
<dbReference type="SUPFAM" id="SSF54928">
    <property type="entry name" value="RNA-binding domain, RBD"/>
    <property type="match status" value="2"/>
</dbReference>
<dbReference type="Gramene" id="ERN20322">
    <property type="protein sequence ID" value="ERN20322"/>
    <property type="gene ID" value="AMTR_s00066p00188130"/>
</dbReference>
<evidence type="ECO:0000256" key="1">
    <source>
        <dbReference type="ARBA" id="ARBA00004123"/>
    </source>
</evidence>
<dbReference type="STRING" id="13333.U5DFS5"/>
<feature type="domain" description="RRM" evidence="6">
    <location>
        <begin position="1"/>
        <end position="56"/>
    </location>
</feature>
<gene>
    <name evidence="7" type="ORF">AMTR_s00066p00188130</name>
</gene>
<dbReference type="eggNOG" id="KOG0118">
    <property type="taxonomic scope" value="Eukaryota"/>
</dbReference>
<dbReference type="Proteomes" id="UP000017836">
    <property type="component" value="Unassembled WGS sequence"/>
</dbReference>
<dbReference type="EMBL" id="KI392060">
    <property type="protein sequence ID" value="ERN20322.1"/>
    <property type="molecule type" value="Genomic_DNA"/>
</dbReference>